<proteinExistence type="inferred from homology"/>
<comment type="subcellular location">
    <subcellularLocation>
        <location evidence="1">Secreted</location>
        <location evidence="1">Cell wall</location>
    </subcellularLocation>
</comment>
<feature type="signal peptide" evidence="11">
    <location>
        <begin position="1"/>
        <end position="20"/>
    </location>
</feature>
<keyword evidence="5 11" id="KW-0732">Signal</keyword>
<keyword evidence="6" id="KW-0378">Hydrolase</keyword>
<dbReference type="GO" id="GO:0031505">
    <property type="term" value="P:fungal-type cell wall organization"/>
    <property type="evidence" value="ECO:0007669"/>
    <property type="project" value="TreeGrafter"/>
</dbReference>
<keyword evidence="9" id="KW-0961">Cell wall biogenesis/degradation</keyword>
<dbReference type="AlphaFoldDB" id="A0A1X7R4R0"/>
<dbReference type="InterPro" id="IPR051526">
    <property type="entry name" value="Beta-Glucosidase_SUN"/>
</dbReference>
<evidence type="ECO:0000256" key="1">
    <source>
        <dbReference type="ARBA" id="ARBA00004191"/>
    </source>
</evidence>
<protein>
    <submittedName>
        <fullName evidence="12">Similar to Saccharomyces cerevisiae YIL123W SIM1 Protein of the SUN family</fullName>
    </submittedName>
</protein>
<evidence type="ECO:0000256" key="10">
    <source>
        <dbReference type="ARBA" id="ARBA00023326"/>
    </source>
</evidence>
<gene>
    <name evidence="12" type="ORF">KASA_0N05731G</name>
</gene>
<evidence type="ECO:0000256" key="6">
    <source>
        <dbReference type="ARBA" id="ARBA00022801"/>
    </source>
</evidence>
<keyword evidence="7" id="KW-0119">Carbohydrate metabolism</keyword>
<dbReference type="OrthoDB" id="5339822at2759"/>
<accession>A0A1X7R4R0</accession>
<keyword evidence="10" id="KW-0624">Polysaccharide degradation</keyword>
<evidence type="ECO:0000256" key="11">
    <source>
        <dbReference type="SAM" id="SignalP"/>
    </source>
</evidence>
<dbReference type="PANTHER" id="PTHR31316:SF0">
    <property type="entry name" value="SECRETED BETA-GLUCOSIDASE SIM1-RELATED"/>
    <property type="match status" value="1"/>
</dbReference>
<dbReference type="GO" id="GO:0009986">
    <property type="term" value="C:cell surface"/>
    <property type="evidence" value="ECO:0007669"/>
    <property type="project" value="TreeGrafter"/>
</dbReference>
<evidence type="ECO:0000256" key="3">
    <source>
        <dbReference type="ARBA" id="ARBA00022512"/>
    </source>
</evidence>
<comment type="similarity">
    <text evidence="2">Belongs to the SUN family.</text>
</comment>
<keyword evidence="13" id="KW-1185">Reference proteome</keyword>
<keyword evidence="8" id="KW-0326">Glycosidase</keyword>
<evidence type="ECO:0000256" key="8">
    <source>
        <dbReference type="ARBA" id="ARBA00023295"/>
    </source>
</evidence>
<feature type="chain" id="PRO_5012869367" evidence="11">
    <location>
        <begin position="21"/>
        <end position="394"/>
    </location>
</feature>
<evidence type="ECO:0000256" key="2">
    <source>
        <dbReference type="ARBA" id="ARBA00010579"/>
    </source>
</evidence>
<dbReference type="PANTHER" id="PTHR31316">
    <property type="entry name" value="BETA-GLUCOSIDASE-LIKE PROTEIN NCA3, MITOCHONDRIAL-RELATED"/>
    <property type="match status" value="1"/>
</dbReference>
<keyword evidence="4" id="KW-0964">Secreted</keyword>
<name>A0A1X7R4R0_9SACH</name>
<evidence type="ECO:0000256" key="5">
    <source>
        <dbReference type="ARBA" id="ARBA00022729"/>
    </source>
</evidence>
<dbReference type="GO" id="GO:0000272">
    <property type="term" value="P:polysaccharide catabolic process"/>
    <property type="evidence" value="ECO:0007669"/>
    <property type="project" value="UniProtKB-KW"/>
</dbReference>
<dbReference type="EMBL" id="FXLY01000005">
    <property type="protein sequence ID" value="SMN20571.1"/>
    <property type="molecule type" value="Genomic_DNA"/>
</dbReference>
<dbReference type="STRING" id="1789683.A0A1X7R4R0"/>
<evidence type="ECO:0000256" key="7">
    <source>
        <dbReference type="ARBA" id="ARBA00023277"/>
    </source>
</evidence>
<dbReference type="GO" id="GO:0016798">
    <property type="term" value="F:hydrolase activity, acting on glycosyl bonds"/>
    <property type="evidence" value="ECO:0007669"/>
    <property type="project" value="UniProtKB-KW"/>
</dbReference>
<reference evidence="12 13" key="1">
    <citation type="submission" date="2017-04" db="EMBL/GenBank/DDBJ databases">
        <authorList>
            <person name="Afonso C.L."/>
            <person name="Miller P.J."/>
            <person name="Scott M.A."/>
            <person name="Spackman E."/>
            <person name="Goraichik I."/>
            <person name="Dimitrov K.M."/>
            <person name="Suarez D.L."/>
            <person name="Swayne D.E."/>
        </authorList>
    </citation>
    <scope>NUCLEOTIDE SEQUENCE [LARGE SCALE GENOMIC DNA]</scope>
</reference>
<dbReference type="Pfam" id="PF03856">
    <property type="entry name" value="SUN"/>
    <property type="match status" value="1"/>
</dbReference>
<evidence type="ECO:0000313" key="12">
    <source>
        <dbReference type="EMBL" id="SMN20571.1"/>
    </source>
</evidence>
<dbReference type="Proteomes" id="UP000196158">
    <property type="component" value="Unassembled WGS sequence"/>
</dbReference>
<keyword evidence="3" id="KW-0134">Cell wall</keyword>
<sequence>MKISATKLTTALMGASVVAALPHADINVDECTTTVAASHHHNKRAIAVEYVYETVIVDSNGNTISGLTAQSTATAFAKTASTGATTTLAPTTSKTAATASTSTASTSTAAASTAAASSSSTGGIYGDLASFVAPSEAFEDGTIACSSFPSGQGVISVSWMNQNGWTGIENTDTSTGGSCAEGSYCSYACQPGMSKTQWPSEQPADGRSIGGLLCKGGYLYRTNTDTDYLCEWGADTAEVVSEISEGVAICRTDYPGTENMVIPTYVEAGSTLPLTVVDEDTYYKWEGKLTSAQYYVNNAGVSAEDGCIWGTEGSGIGNWAPLNFGAGYTDGISYLSLIPNPNNNTPLNFNVKIVAADDNSVVNGECYYENGSFSGSSDGCTVAVTSGKAKFVLY</sequence>
<dbReference type="GO" id="GO:0009277">
    <property type="term" value="C:fungal-type cell wall"/>
    <property type="evidence" value="ECO:0007669"/>
    <property type="project" value="TreeGrafter"/>
</dbReference>
<evidence type="ECO:0000256" key="9">
    <source>
        <dbReference type="ARBA" id="ARBA00023316"/>
    </source>
</evidence>
<organism evidence="12 13">
    <name type="scientific">Maudiozyma saulgeensis</name>
    <dbReference type="NCBI Taxonomy" id="1789683"/>
    <lineage>
        <taxon>Eukaryota</taxon>
        <taxon>Fungi</taxon>
        <taxon>Dikarya</taxon>
        <taxon>Ascomycota</taxon>
        <taxon>Saccharomycotina</taxon>
        <taxon>Saccharomycetes</taxon>
        <taxon>Saccharomycetales</taxon>
        <taxon>Saccharomycetaceae</taxon>
        <taxon>Maudiozyma</taxon>
    </lineage>
</organism>
<dbReference type="InterPro" id="IPR005556">
    <property type="entry name" value="SUN"/>
</dbReference>
<evidence type="ECO:0000256" key="4">
    <source>
        <dbReference type="ARBA" id="ARBA00022525"/>
    </source>
</evidence>
<evidence type="ECO:0000313" key="13">
    <source>
        <dbReference type="Proteomes" id="UP000196158"/>
    </source>
</evidence>